<dbReference type="AlphaFoldDB" id="A0A1Q5UCV3"/>
<dbReference type="EMBL" id="MNBE01000362">
    <property type="protein sequence ID" value="OKP10307.1"/>
    <property type="molecule type" value="Genomic_DNA"/>
</dbReference>
<accession>A0A1Q5UCV3</accession>
<name>A0A1Q5UCV3_9EURO</name>
<evidence type="ECO:0000313" key="3">
    <source>
        <dbReference type="EMBL" id="OKP10307.1"/>
    </source>
</evidence>
<dbReference type="Proteomes" id="UP000186955">
    <property type="component" value="Unassembled WGS sequence"/>
</dbReference>
<feature type="region of interest" description="Disordered" evidence="1">
    <location>
        <begin position="226"/>
        <end position="326"/>
    </location>
</feature>
<evidence type="ECO:0000313" key="2">
    <source>
        <dbReference type="EMBL" id="OKP09798.1"/>
    </source>
</evidence>
<evidence type="ECO:0000256" key="1">
    <source>
        <dbReference type="SAM" id="MobiDB-lite"/>
    </source>
</evidence>
<feature type="compositionally biased region" description="Polar residues" evidence="1">
    <location>
        <begin position="268"/>
        <end position="277"/>
    </location>
</feature>
<dbReference type="STRING" id="1316194.A0A1Q5UCV3"/>
<proteinExistence type="predicted"/>
<sequence>MPTNDENFHQPRQIIYNEAYDFITCRHDRSLRPLRFTDISLSEFSDELEGYLSVLNGGGSIAFSRGEDLASIRLSKCLDNLFLTPRPPVREGQPLTWTRVVLFAGPHFEGPSKLKIGESLVELPEDDLELLRSGRPWRFLYPWPDKDDCEKEIGSSETALKELKDARQIIHEGGHLIVRPHSTMVPRKLNQVMAVLENMLVVEQHLTNHHHVVAQLFQDQPHATLQEKAPKPGGARGNPLGEATSEARASREETLSDRDRPPTRGDTHQPNSDQTTPPIIEELHEKGEAGGSVSGNTMQHENPQPMSTASQAPRLHLSDFVQNLSE</sequence>
<reference evidence="3 4" key="1">
    <citation type="submission" date="2016-10" db="EMBL/GenBank/DDBJ databases">
        <title>Genome sequence of the ascomycete fungus Penicillium subrubescens.</title>
        <authorList>
            <person name="De Vries R.P."/>
            <person name="Peng M."/>
            <person name="Dilokpimol A."/>
            <person name="Hilden K."/>
            <person name="Makela M.R."/>
            <person name="Grigoriev I."/>
            <person name="Riley R."/>
            <person name="Granchi Z."/>
        </authorList>
    </citation>
    <scope>NUCLEOTIDE SEQUENCE [LARGE SCALE GENOMIC DNA]</scope>
    <source>
        <strain evidence="3 4">CBS 132785</strain>
    </source>
</reference>
<feature type="compositionally biased region" description="Polar residues" evidence="1">
    <location>
        <begin position="294"/>
        <end position="311"/>
    </location>
</feature>
<protein>
    <submittedName>
        <fullName evidence="3">Uncharacterized protein</fullName>
    </submittedName>
</protein>
<dbReference type="EMBL" id="MNBE01000446">
    <property type="protein sequence ID" value="OKP09798.1"/>
    <property type="molecule type" value="Genomic_DNA"/>
</dbReference>
<feature type="compositionally biased region" description="Basic and acidic residues" evidence="1">
    <location>
        <begin position="248"/>
        <end position="267"/>
    </location>
</feature>
<keyword evidence="4" id="KW-1185">Reference proteome</keyword>
<organism evidence="3 4">
    <name type="scientific">Penicillium subrubescens</name>
    <dbReference type="NCBI Taxonomy" id="1316194"/>
    <lineage>
        <taxon>Eukaryota</taxon>
        <taxon>Fungi</taxon>
        <taxon>Dikarya</taxon>
        <taxon>Ascomycota</taxon>
        <taxon>Pezizomycotina</taxon>
        <taxon>Eurotiomycetes</taxon>
        <taxon>Eurotiomycetidae</taxon>
        <taxon>Eurotiales</taxon>
        <taxon>Aspergillaceae</taxon>
        <taxon>Penicillium</taxon>
    </lineage>
</organism>
<evidence type="ECO:0000313" key="4">
    <source>
        <dbReference type="Proteomes" id="UP000186955"/>
    </source>
</evidence>
<gene>
    <name evidence="3" type="ORF">PENSUB_4275</name>
    <name evidence="2" type="ORF">PENSUB_4819</name>
</gene>
<comment type="caution">
    <text evidence="3">The sequence shown here is derived from an EMBL/GenBank/DDBJ whole genome shotgun (WGS) entry which is preliminary data.</text>
</comment>